<dbReference type="HOGENOM" id="CLU_021293_2_2_10"/>
<evidence type="ECO:0000259" key="4">
    <source>
        <dbReference type="Pfam" id="PF05598"/>
    </source>
</evidence>
<feature type="domain" description="Transposase IS4-like" evidence="3">
    <location>
        <begin position="191"/>
        <end position="427"/>
    </location>
</feature>
<sequence length="512" mass="59011">MLWQNKNTNYSTSPVDDNHLLSKVNKYIDLSFTHQLVIASYNSKHGRPSIDPEIFFRMLMISYFYNINSDRRVCQEIRYNVAYRWFCKLGLEDKVPDHSYLSRTRNRFGEKVFEALFTTILNLCRKHGLLESNSVMTDSTLIKANASLNSLTPIEAKAAAYEKVARKAAINKLGPPASRSISNSTHISKTDKDASLAQKEGSPRELKYKVHNSIDALSRVIIDTKVTTGKTHDSQVYIERLNHIRGKYALTIKEAIADRAYGSRAIIETLQKEGIVTYIPLFSTKSGRSVQEAYQAGFVYQKQKDRFVCPEGQYLNPYGYMANESKYYRSKSSICAMCKQKDACIASAKKSRPFTKYLIRSIHQELFDKTLEAMQEPTFIGKLKERMWKIEGIFAEAKQLHGLGKARYRSLERVQIQAYMIAVVQNIKRIIKQLFYVFLHFLNMPNRIFLTYTFSTAPVVFIDLLFRSGSNFSRRLKALKGKTPWQFIEEQWGKNPQLFHTNINTFTKGLNI</sequence>
<dbReference type="PANTHER" id="PTHR33408:SF2">
    <property type="entry name" value="TRANSPOSASE DDE DOMAIN-CONTAINING PROTEIN"/>
    <property type="match status" value="1"/>
</dbReference>
<name>B3ETF9_AMOA5</name>
<dbReference type="KEGG" id="aas:Aasi_1178"/>
<evidence type="ECO:0000313" key="5">
    <source>
        <dbReference type="EMBL" id="ACE06511.1"/>
    </source>
</evidence>
<proteinExistence type="predicted"/>
<dbReference type="GO" id="GO:0006313">
    <property type="term" value="P:DNA transposition"/>
    <property type="evidence" value="ECO:0007669"/>
    <property type="project" value="InterPro"/>
</dbReference>
<dbReference type="GO" id="GO:0004803">
    <property type="term" value="F:transposase activity"/>
    <property type="evidence" value="ECO:0007669"/>
    <property type="project" value="InterPro"/>
</dbReference>
<reference evidence="5 6" key="1">
    <citation type="journal article" date="2010" name="J. Bacteriol.">
        <title>The genome of the amoeba symbiont 'Candidatus Amoebophilus asiaticus' reveals common mechanisms for host cell interaction among amoeba-associated bacteria.</title>
        <authorList>
            <person name="Schmitz-Esser S."/>
            <person name="Tischler P."/>
            <person name="Arnold R."/>
            <person name="Montanaro J."/>
            <person name="Wagner M."/>
            <person name="Rattei T."/>
            <person name="Horn M."/>
        </authorList>
    </citation>
    <scope>NUCLEOTIDE SEQUENCE [LARGE SCALE GENOMIC DNA]</scope>
    <source>
        <strain evidence="5 6">5a2</strain>
    </source>
</reference>
<gene>
    <name evidence="5" type="ordered locus">Aasi_1178</name>
</gene>
<dbReference type="eggNOG" id="COG3039">
    <property type="taxonomic scope" value="Bacteria"/>
</dbReference>
<dbReference type="Pfam" id="PF01609">
    <property type="entry name" value="DDE_Tnp_1"/>
    <property type="match status" value="1"/>
</dbReference>
<keyword evidence="2" id="KW-1133">Transmembrane helix</keyword>
<keyword evidence="2" id="KW-0812">Transmembrane</keyword>
<dbReference type="GO" id="GO:0003677">
    <property type="term" value="F:DNA binding"/>
    <property type="evidence" value="ECO:0007669"/>
    <property type="project" value="InterPro"/>
</dbReference>
<feature type="region of interest" description="Disordered" evidence="1">
    <location>
        <begin position="175"/>
        <end position="203"/>
    </location>
</feature>
<dbReference type="RefSeq" id="WP_012473264.1">
    <property type="nucleotide sequence ID" value="NC_010830.1"/>
</dbReference>
<dbReference type="InterPro" id="IPR008490">
    <property type="entry name" value="Transposase_InsH_N"/>
</dbReference>
<dbReference type="AlphaFoldDB" id="B3ETF9"/>
<evidence type="ECO:0000259" key="3">
    <source>
        <dbReference type="Pfam" id="PF01609"/>
    </source>
</evidence>
<dbReference type="Pfam" id="PF05598">
    <property type="entry name" value="DUF772"/>
    <property type="match status" value="1"/>
</dbReference>
<keyword evidence="6" id="KW-1185">Reference proteome</keyword>
<feature type="domain" description="Transposase InsH N-terminal" evidence="4">
    <location>
        <begin position="15"/>
        <end position="107"/>
    </location>
</feature>
<dbReference type="InterPro" id="IPR002559">
    <property type="entry name" value="Transposase_11"/>
</dbReference>
<dbReference type="Proteomes" id="UP000001227">
    <property type="component" value="Chromosome"/>
</dbReference>
<evidence type="ECO:0000256" key="1">
    <source>
        <dbReference type="SAM" id="MobiDB-lite"/>
    </source>
</evidence>
<accession>B3ETF9</accession>
<evidence type="ECO:0008006" key="7">
    <source>
        <dbReference type="Google" id="ProtNLM"/>
    </source>
</evidence>
<feature type="transmembrane region" description="Helical" evidence="2">
    <location>
        <begin position="448"/>
        <end position="466"/>
    </location>
</feature>
<dbReference type="EMBL" id="CP001102">
    <property type="protein sequence ID" value="ACE06511.1"/>
    <property type="molecule type" value="Genomic_DNA"/>
</dbReference>
<organism evidence="5 6">
    <name type="scientific">Amoebophilus asiaticus (strain 5a2)</name>
    <dbReference type="NCBI Taxonomy" id="452471"/>
    <lineage>
        <taxon>Bacteria</taxon>
        <taxon>Pseudomonadati</taxon>
        <taxon>Bacteroidota</taxon>
        <taxon>Cytophagia</taxon>
        <taxon>Cytophagales</taxon>
        <taxon>Amoebophilaceae</taxon>
        <taxon>Candidatus Amoebophilus</taxon>
    </lineage>
</organism>
<keyword evidence="2" id="KW-0472">Membrane</keyword>
<evidence type="ECO:0000313" key="6">
    <source>
        <dbReference type="Proteomes" id="UP000001227"/>
    </source>
</evidence>
<dbReference type="PANTHER" id="PTHR33408">
    <property type="entry name" value="TRANSPOSASE"/>
    <property type="match status" value="1"/>
</dbReference>
<evidence type="ECO:0000256" key="2">
    <source>
        <dbReference type="SAM" id="Phobius"/>
    </source>
</evidence>
<protein>
    <recommendedName>
        <fullName evidence="7">Transposase IS4 family protein</fullName>
    </recommendedName>
</protein>